<name>A0AAN5ALZ6_9BACT</name>
<dbReference type="InterPro" id="IPR013783">
    <property type="entry name" value="Ig-like_fold"/>
</dbReference>
<gene>
    <name evidence="4" type="ORF">PEDI_38640</name>
</gene>
<dbReference type="PROSITE" id="PS51820">
    <property type="entry name" value="PA14"/>
    <property type="match status" value="1"/>
</dbReference>
<comment type="similarity">
    <text evidence="1">Belongs to the glycosyl hydrolase 3 family.</text>
</comment>
<dbReference type="Pfam" id="PF01915">
    <property type="entry name" value="Glyco_hydro_3_C"/>
    <property type="match status" value="1"/>
</dbReference>
<dbReference type="Gene3D" id="2.60.40.10">
    <property type="entry name" value="Immunoglobulins"/>
    <property type="match status" value="1"/>
</dbReference>
<dbReference type="GO" id="GO:0008422">
    <property type="term" value="F:beta-glucosidase activity"/>
    <property type="evidence" value="ECO:0007669"/>
    <property type="project" value="UniProtKB-ARBA"/>
</dbReference>
<evidence type="ECO:0000256" key="2">
    <source>
        <dbReference type="ARBA" id="ARBA00022801"/>
    </source>
</evidence>
<dbReference type="PRINTS" id="PR00133">
    <property type="entry name" value="GLHYDRLASE3"/>
</dbReference>
<dbReference type="GO" id="GO:0005975">
    <property type="term" value="P:carbohydrate metabolic process"/>
    <property type="evidence" value="ECO:0007669"/>
    <property type="project" value="InterPro"/>
</dbReference>
<dbReference type="PANTHER" id="PTHR42715">
    <property type="entry name" value="BETA-GLUCOSIDASE"/>
    <property type="match status" value="1"/>
</dbReference>
<proteinExistence type="inferred from homology"/>
<dbReference type="Gene3D" id="3.40.50.1700">
    <property type="entry name" value="Glycoside hydrolase family 3 C-terminal domain"/>
    <property type="match status" value="2"/>
</dbReference>
<dbReference type="InterPro" id="IPR017853">
    <property type="entry name" value="GH"/>
</dbReference>
<evidence type="ECO:0000313" key="5">
    <source>
        <dbReference type="Proteomes" id="UP001310022"/>
    </source>
</evidence>
<protein>
    <submittedName>
        <fullName evidence="4">Beta-glucosidase</fullName>
    </submittedName>
</protein>
<dbReference type="InterPro" id="IPR036881">
    <property type="entry name" value="Glyco_hydro_3_C_sf"/>
</dbReference>
<comment type="caution">
    <text evidence="4">The sequence shown here is derived from an EMBL/GenBank/DDBJ whole genome shotgun (WGS) entry which is preliminary data.</text>
</comment>
<reference evidence="4 5" key="1">
    <citation type="submission" date="2021-12" db="EMBL/GenBank/DDBJ databases">
        <title>Genome sequencing of bacteria with rrn-lacking chromosome and rrn-plasmid.</title>
        <authorList>
            <person name="Anda M."/>
            <person name="Iwasaki W."/>
        </authorList>
    </citation>
    <scope>NUCLEOTIDE SEQUENCE [LARGE SCALE GENOMIC DNA]</scope>
    <source>
        <strain evidence="4 5">NBRC 15940</strain>
    </source>
</reference>
<dbReference type="EMBL" id="BQKE01000002">
    <property type="protein sequence ID" value="GJM63312.1"/>
    <property type="molecule type" value="Genomic_DNA"/>
</dbReference>
<dbReference type="Pfam" id="PF00933">
    <property type="entry name" value="Glyco_hydro_3"/>
    <property type="match status" value="1"/>
</dbReference>
<dbReference type="RefSeq" id="WP_338238493.1">
    <property type="nucleotide sequence ID" value="NZ_BQKE01000002.1"/>
</dbReference>
<evidence type="ECO:0000313" key="4">
    <source>
        <dbReference type="EMBL" id="GJM63312.1"/>
    </source>
</evidence>
<evidence type="ECO:0000256" key="1">
    <source>
        <dbReference type="ARBA" id="ARBA00005336"/>
    </source>
</evidence>
<dbReference type="FunFam" id="2.60.40.10:FF:000495">
    <property type="entry name" value="Periplasmic beta-glucosidase"/>
    <property type="match status" value="1"/>
</dbReference>
<keyword evidence="5" id="KW-1185">Reference proteome</keyword>
<dbReference type="Gene3D" id="3.20.20.300">
    <property type="entry name" value="Glycoside hydrolase, family 3, N-terminal domain"/>
    <property type="match status" value="1"/>
</dbReference>
<keyword evidence="2" id="KW-0378">Hydrolase</keyword>
<dbReference type="Proteomes" id="UP001310022">
    <property type="component" value="Unassembled WGS sequence"/>
</dbReference>
<feature type="domain" description="PA14" evidence="3">
    <location>
        <begin position="482"/>
        <end position="624"/>
    </location>
</feature>
<dbReference type="PANTHER" id="PTHR42715:SF10">
    <property type="entry name" value="BETA-GLUCOSIDASE"/>
    <property type="match status" value="1"/>
</dbReference>
<dbReference type="InterPro" id="IPR001764">
    <property type="entry name" value="Glyco_hydro_3_N"/>
</dbReference>
<dbReference type="SMART" id="SM00758">
    <property type="entry name" value="PA14"/>
    <property type="match status" value="1"/>
</dbReference>
<dbReference type="SUPFAM" id="SSF52279">
    <property type="entry name" value="Beta-D-glucan exohydrolase, C-terminal domain"/>
    <property type="match status" value="1"/>
</dbReference>
<dbReference type="InterPro" id="IPR036962">
    <property type="entry name" value="Glyco_hydro_3_N_sf"/>
</dbReference>
<organism evidence="4 5">
    <name type="scientific">Persicobacter diffluens</name>
    <dbReference type="NCBI Taxonomy" id="981"/>
    <lineage>
        <taxon>Bacteria</taxon>
        <taxon>Pseudomonadati</taxon>
        <taxon>Bacteroidota</taxon>
        <taxon>Cytophagia</taxon>
        <taxon>Cytophagales</taxon>
        <taxon>Persicobacteraceae</taxon>
        <taxon>Persicobacter</taxon>
    </lineage>
</organism>
<dbReference type="Pfam" id="PF14310">
    <property type="entry name" value="Fn3-like"/>
    <property type="match status" value="1"/>
</dbReference>
<accession>A0AAN5ALZ6</accession>
<dbReference type="AlphaFoldDB" id="A0AAN5ALZ6"/>
<dbReference type="InterPro" id="IPR002772">
    <property type="entry name" value="Glyco_hydro_3_C"/>
</dbReference>
<evidence type="ECO:0000259" key="3">
    <source>
        <dbReference type="PROSITE" id="PS51820"/>
    </source>
</evidence>
<dbReference type="SUPFAM" id="SSF56988">
    <property type="entry name" value="Anthrax protective antigen"/>
    <property type="match status" value="1"/>
</dbReference>
<dbReference type="InterPro" id="IPR050288">
    <property type="entry name" value="Cellulose_deg_GH3"/>
</dbReference>
<dbReference type="SMART" id="SM01217">
    <property type="entry name" value="Fn3_like"/>
    <property type="match status" value="1"/>
</dbReference>
<dbReference type="SUPFAM" id="SSF51445">
    <property type="entry name" value="(Trans)glycosidases"/>
    <property type="match status" value="1"/>
</dbReference>
<dbReference type="Pfam" id="PF07691">
    <property type="entry name" value="PA14"/>
    <property type="match status" value="1"/>
</dbReference>
<dbReference type="InterPro" id="IPR037524">
    <property type="entry name" value="PA14/GLEYA"/>
</dbReference>
<dbReference type="InterPro" id="IPR026891">
    <property type="entry name" value="Fn3-like"/>
</dbReference>
<dbReference type="InterPro" id="IPR011658">
    <property type="entry name" value="PA14_dom"/>
</dbReference>
<sequence length="883" mass="98741">MLKRVLLLAMVFCYGCANENSPLYQNPDRTSEERTKDLLSRMTVEEKVMQLDMYSCNGIIDNGKLEKEMAMATLNGMSPGSIHDFYPNSAKESNELQRFFVENTRLGIPTIFIEEGLHGYQGEKSTAFPVSLGLASMWDDAMVEEVGKVVGTEARSVGVHLLLAPTLGIGREPRWGRVEETYGEDPYLAAQNGVAYVKGFQKGDIKRDDAVIAEPKHFGVHSVPESGYNTASINVSEREARENFLYVFERAVKEGGALGIMAAYHEWDGVPAAGDERLLTGILRDEWGFKGMVISDLGAIAKQENAHRTAANPKEAIITSLKAGMNMQFYDYSHEVFMESILEALEEGSFTMDELDRAVFDVLYLKFELGLFENPYMDESLMAKRYHTEESQQLALETARKSIIMLKNDNSILPLDPSKKKIALIGEMAEEANLGGYSPKKVEGVSLLEALEESDFEVNYLPISTPANAKEELRKAILRTPDGQEGVLAEYFNNEKLEGKPSFSQVEKKLSNYWHNLSPAGGIQPDNFSVRWSGYIEPEISGLYDFSLVADDYARFILEEETLIDQWGPEQKNQWGSHSVQLQRGKRYAFRLEFAELDHYAGVKFKCQITPTVKKSETMYAAAVKAVKQADVAILMLGESEDEVGEGKDRLDLQLNANSKRLIREVQALGTPLVLVLQNGRPLAITDELPHLDAVLETWYVGEKQGQAIKEILTGEVNPSGKLPITVARHVGQLPVYYNKKISSAGGYVDGSNQPLFPFGHGLSYSTYEYTDLQFGKTKLNKGEKQMVTFNVKNTSKTDGEEIVQLYVRDEVSSVATPGKKLRKFQRVHLPAGSSKTVTFELTDEDLCLMNRQMQRVVEPGTFKIMIGASSEDIRLEKTFEVR</sequence>